<evidence type="ECO:0000256" key="6">
    <source>
        <dbReference type="SAM" id="MobiDB-lite"/>
    </source>
</evidence>
<dbReference type="Pfam" id="PF00170">
    <property type="entry name" value="bZIP_1"/>
    <property type="match status" value="1"/>
</dbReference>
<accession>A0A9D5C6U9</accession>
<evidence type="ECO:0000313" key="9">
    <source>
        <dbReference type="Proteomes" id="UP001085076"/>
    </source>
</evidence>
<keyword evidence="2" id="KW-0805">Transcription regulation</keyword>
<feature type="compositionally biased region" description="Polar residues" evidence="6">
    <location>
        <begin position="25"/>
        <end position="38"/>
    </location>
</feature>
<dbReference type="InterPro" id="IPR045314">
    <property type="entry name" value="bZIP_plant_GBF1"/>
</dbReference>
<feature type="region of interest" description="Disordered" evidence="6">
    <location>
        <begin position="10"/>
        <end position="65"/>
    </location>
</feature>
<dbReference type="Gene3D" id="1.20.5.170">
    <property type="match status" value="1"/>
</dbReference>
<dbReference type="GO" id="GO:0000976">
    <property type="term" value="F:transcription cis-regulatory region binding"/>
    <property type="evidence" value="ECO:0007669"/>
    <property type="project" value="TreeGrafter"/>
</dbReference>
<reference evidence="8" key="1">
    <citation type="submission" date="2021-03" db="EMBL/GenBank/DDBJ databases">
        <authorList>
            <person name="Li Z."/>
            <person name="Yang C."/>
        </authorList>
    </citation>
    <scope>NUCLEOTIDE SEQUENCE</scope>
    <source>
        <strain evidence="8">Dzin_1.0</strain>
        <tissue evidence="8">Leaf</tissue>
    </source>
</reference>
<evidence type="ECO:0000256" key="3">
    <source>
        <dbReference type="ARBA" id="ARBA00023125"/>
    </source>
</evidence>
<dbReference type="FunFam" id="1.20.5.170:FF:000020">
    <property type="entry name" value="BZIP transcription factor"/>
    <property type="match status" value="1"/>
</dbReference>
<dbReference type="PROSITE" id="PS00036">
    <property type="entry name" value="BZIP_BASIC"/>
    <property type="match status" value="1"/>
</dbReference>
<protein>
    <recommendedName>
        <fullName evidence="7">BZIP domain-containing protein</fullName>
    </recommendedName>
</protein>
<dbReference type="InterPro" id="IPR004827">
    <property type="entry name" value="bZIP"/>
</dbReference>
<reference evidence="8" key="2">
    <citation type="journal article" date="2022" name="Hortic Res">
        <title>The genome of Dioscorea zingiberensis sheds light on the biosynthesis, origin and evolution of the medicinally important diosgenin saponins.</title>
        <authorList>
            <person name="Li Y."/>
            <person name="Tan C."/>
            <person name="Li Z."/>
            <person name="Guo J."/>
            <person name="Li S."/>
            <person name="Chen X."/>
            <person name="Wang C."/>
            <person name="Dai X."/>
            <person name="Yang H."/>
            <person name="Song W."/>
            <person name="Hou L."/>
            <person name="Xu J."/>
            <person name="Tong Z."/>
            <person name="Xu A."/>
            <person name="Yuan X."/>
            <person name="Wang W."/>
            <person name="Yang Q."/>
            <person name="Chen L."/>
            <person name="Sun Z."/>
            <person name="Wang K."/>
            <person name="Pan B."/>
            <person name="Chen J."/>
            <person name="Bao Y."/>
            <person name="Liu F."/>
            <person name="Qi X."/>
            <person name="Gang D.R."/>
            <person name="Wen J."/>
            <person name="Li J."/>
        </authorList>
    </citation>
    <scope>NUCLEOTIDE SEQUENCE</scope>
    <source>
        <strain evidence="8">Dzin_1.0</strain>
    </source>
</reference>
<evidence type="ECO:0000259" key="7">
    <source>
        <dbReference type="PROSITE" id="PS50217"/>
    </source>
</evidence>
<gene>
    <name evidence="8" type="ORF">J5N97_024623</name>
</gene>
<dbReference type="GO" id="GO:0045893">
    <property type="term" value="P:positive regulation of DNA-templated transcription"/>
    <property type="evidence" value="ECO:0007669"/>
    <property type="project" value="TreeGrafter"/>
</dbReference>
<dbReference type="PANTHER" id="PTHR45764:SF21">
    <property type="entry name" value="OS03G0770000 PROTEIN"/>
    <property type="match status" value="1"/>
</dbReference>
<dbReference type="OrthoDB" id="551672at2759"/>
<dbReference type="CDD" id="cd14702">
    <property type="entry name" value="bZIP_plant_GBF1"/>
    <property type="match status" value="1"/>
</dbReference>
<dbReference type="SUPFAM" id="SSF57959">
    <property type="entry name" value="Leucine zipper domain"/>
    <property type="match status" value="1"/>
</dbReference>
<dbReference type="PROSITE" id="PS50217">
    <property type="entry name" value="BZIP"/>
    <property type="match status" value="1"/>
</dbReference>
<keyword evidence="5" id="KW-0539">Nucleus</keyword>
<dbReference type="AlphaFoldDB" id="A0A9D5C6U9"/>
<dbReference type="GO" id="GO:0005634">
    <property type="term" value="C:nucleus"/>
    <property type="evidence" value="ECO:0007669"/>
    <property type="project" value="UniProtKB-SubCell"/>
</dbReference>
<evidence type="ECO:0000256" key="5">
    <source>
        <dbReference type="ARBA" id="ARBA00023242"/>
    </source>
</evidence>
<keyword evidence="3" id="KW-0238">DNA-binding</keyword>
<dbReference type="GO" id="GO:0046982">
    <property type="term" value="F:protein heterodimerization activity"/>
    <property type="evidence" value="ECO:0007669"/>
    <property type="project" value="UniProtKB-ARBA"/>
</dbReference>
<dbReference type="GO" id="GO:0003700">
    <property type="term" value="F:DNA-binding transcription factor activity"/>
    <property type="evidence" value="ECO:0007669"/>
    <property type="project" value="InterPro"/>
</dbReference>
<evidence type="ECO:0000313" key="8">
    <source>
        <dbReference type="EMBL" id="KAJ0967706.1"/>
    </source>
</evidence>
<name>A0A9D5C6U9_9LILI</name>
<dbReference type="EMBL" id="JAGGNH010000007">
    <property type="protein sequence ID" value="KAJ0967706.1"/>
    <property type="molecule type" value="Genomic_DNA"/>
</dbReference>
<evidence type="ECO:0000256" key="1">
    <source>
        <dbReference type="ARBA" id="ARBA00004123"/>
    </source>
</evidence>
<proteinExistence type="predicted"/>
<evidence type="ECO:0000256" key="4">
    <source>
        <dbReference type="ARBA" id="ARBA00023163"/>
    </source>
</evidence>
<evidence type="ECO:0000256" key="2">
    <source>
        <dbReference type="ARBA" id="ARBA00023015"/>
    </source>
</evidence>
<keyword evidence="9" id="KW-1185">Reference proteome</keyword>
<dbReference type="InterPro" id="IPR046347">
    <property type="entry name" value="bZIP_sf"/>
</dbReference>
<dbReference type="SMART" id="SM00338">
    <property type="entry name" value="BRLZ"/>
    <property type="match status" value="1"/>
</dbReference>
<sequence>MLSFEVEPISHEFGFGSPPWDSLYPNPNENPTRNSSGSDGPDPVDERRRRRMVSNRESARRSRIRKQRHLEGLRLQSARLRSENRELASRLAAVRHHCLFFRQDNHRLRSESTVLHRRLSEIRSFLLLHQIQRLSSAVCGGGPAFASGSAIAGSSIIA</sequence>
<comment type="caution">
    <text evidence="8">The sequence shown here is derived from an EMBL/GenBank/DDBJ whole genome shotgun (WGS) entry which is preliminary data.</text>
</comment>
<dbReference type="Proteomes" id="UP001085076">
    <property type="component" value="Miscellaneous, Linkage group lg07"/>
</dbReference>
<keyword evidence="4" id="KW-0804">Transcription</keyword>
<dbReference type="PANTHER" id="PTHR45764">
    <property type="entry name" value="BZIP TRANSCRIPTION FACTOR 44"/>
    <property type="match status" value="1"/>
</dbReference>
<organism evidence="8 9">
    <name type="scientific">Dioscorea zingiberensis</name>
    <dbReference type="NCBI Taxonomy" id="325984"/>
    <lineage>
        <taxon>Eukaryota</taxon>
        <taxon>Viridiplantae</taxon>
        <taxon>Streptophyta</taxon>
        <taxon>Embryophyta</taxon>
        <taxon>Tracheophyta</taxon>
        <taxon>Spermatophyta</taxon>
        <taxon>Magnoliopsida</taxon>
        <taxon>Liliopsida</taxon>
        <taxon>Dioscoreales</taxon>
        <taxon>Dioscoreaceae</taxon>
        <taxon>Dioscorea</taxon>
    </lineage>
</organism>
<feature type="domain" description="BZIP" evidence="7">
    <location>
        <begin position="45"/>
        <end position="108"/>
    </location>
</feature>
<comment type="subcellular location">
    <subcellularLocation>
        <location evidence="1">Nucleus</location>
    </subcellularLocation>
</comment>